<evidence type="ECO:0000256" key="2">
    <source>
        <dbReference type="SAM" id="Coils"/>
    </source>
</evidence>
<feature type="domain" description="M23ase beta-sheet core" evidence="3">
    <location>
        <begin position="272"/>
        <end position="351"/>
    </location>
</feature>
<keyword evidence="7" id="KW-1185">Reference proteome</keyword>
<dbReference type="PANTHER" id="PTHR21666:SF289">
    <property type="entry name" value="L-ALA--D-GLU ENDOPEPTIDASE"/>
    <property type="match status" value="1"/>
</dbReference>
<dbReference type="SUPFAM" id="SSF51261">
    <property type="entry name" value="Duplicated hybrid motif"/>
    <property type="match status" value="1"/>
</dbReference>
<accession>A0AAI9AIV2</accession>
<feature type="coiled-coil region" evidence="2">
    <location>
        <begin position="137"/>
        <end position="185"/>
    </location>
</feature>
<evidence type="ECO:0000313" key="6">
    <source>
        <dbReference type="Proteomes" id="UP000003288"/>
    </source>
</evidence>
<dbReference type="CDD" id="cd12797">
    <property type="entry name" value="M23_peptidase"/>
    <property type="match status" value="1"/>
</dbReference>
<dbReference type="InterPro" id="IPR016047">
    <property type="entry name" value="M23ase_b-sheet_dom"/>
</dbReference>
<dbReference type="InterPro" id="IPR050570">
    <property type="entry name" value="Cell_wall_metabolism_enzyme"/>
</dbReference>
<organism evidence="4 6">
    <name type="scientific">Caminibacter mediatlanticus TB-2</name>
    <dbReference type="NCBI Taxonomy" id="391592"/>
    <lineage>
        <taxon>Bacteria</taxon>
        <taxon>Pseudomonadati</taxon>
        <taxon>Campylobacterota</taxon>
        <taxon>Epsilonproteobacteria</taxon>
        <taxon>Nautiliales</taxon>
        <taxon>Nautiliaceae</taxon>
        <taxon>Caminibacter</taxon>
    </lineage>
</organism>
<keyword evidence="1" id="KW-0732">Signal</keyword>
<dbReference type="EMBL" id="CP040463">
    <property type="protein sequence ID" value="QCT95120.1"/>
    <property type="molecule type" value="Genomic_DNA"/>
</dbReference>
<reference evidence="4 6" key="1">
    <citation type="journal article" date="2011" name="Stand. Genomic Sci.">
        <title>Draft genome sequence of Caminibacter mediatlanticus strain TB-2, an epsilonproteobacterium isolated from a deep-sea hydrothermal vent.</title>
        <authorList>
            <person name="Giovannelli D."/>
            <person name="Ferriera S."/>
            <person name="Johnson J."/>
            <person name="Kravitz S."/>
            <person name="Perez-Rodriguez I."/>
            <person name="Ricci J."/>
            <person name="O'Brien C."/>
            <person name="Voordeckers J.W."/>
            <person name="Bini E."/>
            <person name="Vetriani C."/>
        </authorList>
    </citation>
    <scope>NUCLEOTIDE SEQUENCE [LARGE SCALE GENOMIC DNA]</scope>
    <source>
        <strain evidence="4 6">TB-2</strain>
    </source>
</reference>
<dbReference type="Proteomes" id="UP000306825">
    <property type="component" value="Chromosome"/>
</dbReference>
<evidence type="ECO:0000256" key="1">
    <source>
        <dbReference type="ARBA" id="ARBA00022729"/>
    </source>
</evidence>
<dbReference type="RefSeq" id="WP_007473437.1">
    <property type="nucleotide sequence ID" value="NZ_ABCJ01000001.1"/>
</dbReference>
<name>A0AAI9AIV2_9BACT</name>
<reference evidence="5 7" key="2">
    <citation type="submission" date="2019-05" db="EMBL/GenBank/DDBJ databases">
        <title>A comparative analysis of the Nautiliaceae.</title>
        <authorList>
            <person name="Grosche A."/>
            <person name="Smedile F."/>
            <person name="Vetriani C."/>
        </authorList>
    </citation>
    <scope>NUCLEOTIDE SEQUENCE [LARGE SCALE GENOMIC DNA]</scope>
    <source>
        <strain evidence="5 7">TB-2</strain>
    </source>
</reference>
<feature type="coiled-coil region" evidence="2">
    <location>
        <begin position="22"/>
        <end position="98"/>
    </location>
</feature>
<evidence type="ECO:0000259" key="3">
    <source>
        <dbReference type="Pfam" id="PF01551"/>
    </source>
</evidence>
<sequence length="358" mass="42188">MRLLIIFILSLTLFSANIKTELKQTKNIISNMNKRMDKLAKEIRKKENELKKLNTQIQKLDKEIKKLELELKDSNQKLNELNDLKKGELEKLNNIQNEIDNFLSTNYYLNKKNIDNINDLINYELTKKALDFYSKKIETLIKSQKNIQKNIANTNKQINDLLNKRKLLKQKKAQIQKLLNKRKKEILVLKKKKLEYKLKLYAMINKAKRLRNKLSQLAVIKRKTNIKANYVYKGIKTIPPLKGKVIKYFGSYIDPIYKIKIYNDSITIKPYQKNAIVRSIMPGKVVYIGQNDDKKIIVIKHKNNIFSIYANLNKVSPLIKKGKYVKRGQIIARVEDSLEFEVTYKEKPINPLKVIRLR</sequence>
<evidence type="ECO:0000313" key="7">
    <source>
        <dbReference type="Proteomes" id="UP000306825"/>
    </source>
</evidence>
<dbReference type="PANTHER" id="PTHR21666">
    <property type="entry name" value="PEPTIDASE-RELATED"/>
    <property type="match status" value="1"/>
</dbReference>
<gene>
    <name evidence="4" type="ORF">CMTB2_03118</name>
    <name evidence="5" type="ORF">FE773_07935</name>
</gene>
<dbReference type="Pfam" id="PF01551">
    <property type="entry name" value="Peptidase_M23"/>
    <property type="match status" value="1"/>
</dbReference>
<dbReference type="InterPro" id="IPR011055">
    <property type="entry name" value="Dup_hybrid_motif"/>
</dbReference>
<evidence type="ECO:0000313" key="4">
    <source>
        <dbReference type="EMBL" id="EDM24473.1"/>
    </source>
</evidence>
<proteinExistence type="predicted"/>
<keyword evidence="2" id="KW-0175">Coiled coil</keyword>
<dbReference type="Gene3D" id="2.70.70.10">
    <property type="entry name" value="Glucose Permease (Domain IIA)"/>
    <property type="match status" value="1"/>
</dbReference>
<dbReference type="Proteomes" id="UP000003288">
    <property type="component" value="Unassembled WGS sequence"/>
</dbReference>
<evidence type="ECO:0000313" key="5">
    <source>
        <dbReference type="EMBL" id="QCT95120.1"/>
    </source>
</evidence>
<protein>
    <submittedName>
        <fullName evidence="4 5">Peptidase M23</fullName>
    </submittedName>
</protein>
<dbReference type="AlphaFoldDB" id="A0AAI9AIV2"/>
<dbReference type="GO" id="GO:0004222">
    <property type="term" value="F:metalloendopeptidase activity"/>
    <property type="evidence" value="ECO:0007669"/>
    <property type="project" value="TreeGrafter"/>
</dbReference>
<dbReference type="EMBL" id="ABCJ01000001">
    <property type="protein sequence ID" value="EDM24473.1"/>
    <property type="molecule type" value="Genomic_DNA"/>
</dbReference>